<feature type="domain" description="Transcription factor IIB C-terminal module 1" evidence="2">
    <location>
        <begin position="125"/>
        <end position="223"/>
    </location>
</feature>
<dbReference type="Pfam" id="PF22108">
    <property type="entry name" value="TFIIB_C_2"/>
    <property type="match status" value="1"/>
</dbReference>
<evidence type="ECO:0000313" key="4">
    <source>
        <dbReference type="EMBL" id="AYU77529.1"/>
    </source>
</evidence>
<dbReference type="AlphaFoldDB" id="A0A3S5H6V5"/>
<gene>
    <name evidence="6" type="ORF">LDBPK_151150</name>
    <name evidence="4" type="ORF">LdCL_150017000</name>
    <name evidence="5" type="ORF">LDHU3_15.1450</name>
</gene>
<dbReference type="KEGG" id="ldo:LDBPK_151150"/>
<dbReference type="OMA" id="YEQPCLA"/>
<dbReference type="Proteomes" id="UP000601710">
    <property type="component" value="Chromosome 15"/>
</dbReference>
<evidence type="ECO:0000313" key="5">
    <source>
        <dbReference type="EMBL" id="CAC5428812.1"/>
    </source>
</evidence>
<reference evidence="6" key="2">
    <citation type="submission" date="2011-01" db="EMBL/GenBank/DDBJ databases">
        <authorList>
            <person name="Zhao B.P."/>
            <person name="Ren Z.A."/>
            <person name="Li C.D."/>
        </authorList>
    </citation>
    <scope>NUCLEOTIDE SEQUENCE</scope>
    <source>
        <strain evidence="6">BPK282A1</strain>
    </source>
</reference>
<reference evidence="5" key="5">
    <citation type="submission" date="2020-06" db="EMBL/GenBank/DDBJ databases">
        <authorList>
            <person name="Camacho E."/>
            <person name="Gonzalez-de la Fuente S."/>
            <person name="Rastrojo A."/>
            <person name="Peiro-Pastor R."/>
            <person name="Solana JC."/>
            <person name="Tabera L."/>
            <person name="Gamarro F."/>
            <person name="Carrasco-Ramiro F."/>
            <person name="Requena JM."/>
            <person name="Aguado B."/>
        </authorList>
    </citation>
    <scope>NUCLEOTIDE SEQUENCE</scope>
</reference>
<dbReference type="GeneID" id="13392965"/>
<evidence type="ECO:0000313" key="6">
    <source>
        <dbReference type="EMBL" id="CBZ32929.1"/>
    </source>
</evidence>
<name>A0A3S5H6V5_LEIDO</name>
<sequence length="428" mass="46529">MATAADYVGKNCPYCGAIDSIETDEARGEAACVNCATVVAMGLEENVATRFEKDATYADVDRGGDVGWDPENGGAIGRATARNAGLTREEAAAAAAGLLRHPNAAASAFSAGPFGDTAKYAKTKLHPRMSAQLEVFFRLSRRHDEAILRDAIALAKHFVGFRRERGMRVEHQTEVAAASVMLAAERLGQPIPLSEMRVLDGTLKDVESRRQEILDATNLGEEMAQMAKHYAPNLIHYYVRLLQLPLIRYEMPCLALFRAIRQCESKPGPGASELAVFVEAEKVVMAVLLARTEPRLRWPNKPPPPADPSAEPSRATLYSGFASSAHLQPVRVEKLMRVAERAVPLIRPEFERLMQTPEFAMAAVHTMGEAVVSMTVKTEDTKSYAPVKSEPIPTSAPSAPNIAGGNRKRSRSRSTTPQVPPSSASQER</sequence>
<dbReference type="EMBL" id="CP029514">
    <property type="protein sequence ID" value="AYU77529.1"/>
    <property type="molecule type" value="Genomic_DNA"/>
</dbReference>
<dbReference type="VEuPathDB" id="TriTrypDB:LdCL_150017000"/>
<dbReference type="Gene3D" id="1.10.472.110">
    <property type="match status" value="1"/>
</dbReference>
<dbReference type="VEuPathDB" id="TriTrypDB:LDHU3_15.1450"/>
<evidence type="ECO:0000313" key="7">
    <source>
        <dbReference type="Proteomes" id="UP000008980"/>
    </source>
</evidence>
<dbReference type="RefSeq" id="XP_003859637.1">
    <property type="nucleotide sequence ID" value="XM_003859589.1"/>
</dbReference>
<dbReference type="SMR" id="A0A3S5H6V5"/>
<keyword evidence="8" id="KW-1185">Reference proteome</keyword>
<reference evidence="6 7" key="1">
    <citation type="journal article" date="2011" name="Genome Res.">
        <title>Whole genome sequencing of multiple Leishmania donovani clinical isolates provides insights into population structure and mechanisms of drug resistance.</title>
        <authorList>
            <person name="Downing T."/>
            <person name="Imamura H."/>
            <person name="Decuypere S."/>
            <person name="Clark T.G."/>
            <person name="Coombs G.H."/>
            <person name="Cotton J.A."/>
            <person name="Hilley J.D."/>
            <person name="de Doncker S."/>
            <person name="Maes I."/>
            <person name="Mottram J.C."/>
            <person name="Quail M.A."/>
            <person name="Rijal S."/>
            <person name="Sanders M."/>
            <person name="Schonian G."/>
            <person name="Stark O."/>
            <person name="Sundar S."/>
            <person name="Vanaerschot M."/>
            <person name="Hertz-Fowler C."/>
            <person name="Dujardin J.C."/>
            <person name="Berriman M."/>
        </authorList>
    </citation>
    <scope>NUCLEOTIDE SEQUENCE [LARGE SCALE GENOMIC DNA]</scope>
    <source>
        <strain evidence="6 7">BPK282A1</strain>
    </source>
</reference>
<dbReference type="OrthoDB" id="272904at2759"/>
<dbReference type="CDD" id="cd00043">
    <property type="entry name" value="CYCLIN_SF"/>
    <property type="match status" value="1"/>
</dbReference>
<dbReference type="Pfam" id="PF22109">
    <property type="entry name" value="Zn_ribbon_tTFIIB"/>
    <property type="match status" value="1"/>
</dbReference>
<reference evidence="4 8" key="4">
    <citation type="journal article" date="2018" name="Sci. Rep.">
        <title>A complete Leishmania donovani reference genome identifies novel genetic variations associated with virulence.</title>
        <authorList>
            <person name="Lypaczewski P."/>
            <person name="Hoshizaki J."/>
            <person name="Zhang W.-W."/>
            <person name="McCall L.-I."/>
            <person name="Torcivia-Rodriguez J."/>
            <person name="Simonyan V."/>
            <person name="Kaur A."/>
            <person name="Dewar K."/>
            <person name="Matlashewski G."/>
        </authorList>
    </citation>
    <scope>NUCLEOTIDE SEQUENCE [LARGE SCALE GENOMIC DNA]</scope>
    <source>
        <strain evidence="4 8">LdCL</strain>
    </source>
</reference>
<evidence type="ECO:0000313" key="8">
    <source>
        <dbReference type="Proteomes" id="UP000274082"/>
    </source>
</evidence>
<feature type="domain" description="Transcription factor IIB C-terminal module 2" evidence="3">
    <location>
        <begin position="233"/>
        <end position="346"/>
    </location>
</feature>
<dbReference type="FunFam" id="1.10.472.110:FF:000001">
    <property type="entry name" value="Hypothetical_protein_-_conserved"/>
    <property type="match status" value="1"/>
</dbReference>
<protein>
    <submittedName>
        <fullName evidence="5">Hypothetical_protein_conserved</fullName>
    </submittedName>
</protein>
<evidence type="ECO:0000256" key="1">
    <source>
        <dbReference type="SAM" id="MobiDB-lite"/>
    </source>
</evidence>
<dbReference type="VEuPathDB" id="TriTrypDB:LdBPK_151150.1"/>
<dbReference type="Pfam" id="PF18542">
    <property type="entry name" value="TFIIB_C_1"/>
    <property type="match status" value="1"/>
</dbReference>
<dbReference type="EMBL" id="LR812635">
    <property type="protein sequence ID" value="CAC5428812.1"/>
    <property type="molecule type" value="Genomic_DNA"/>
</dbReference>
<proteinExistence type="predicted"/>
<feature type="region of interest" description="Disordered" evidence="1">
    <location>
        <begin position="378"/>
        <end position="428"/>
    </location>
</feature>
<organism evidence="4 8">
    <name type="scientific">Leishmania donovani</name>
    <dbReference type="NCBI Taxonomy" id="5661"/>
    <lineage>
        <taxon>Eukaryota</taxon>
        <taxon>Discoba</taxon>
        <taxon>Euglenozoa</taxon>
        <taxon>Kinetoplastea</taxon>
        <taxon>Metakinetoplastina</taxon>
        <taxon>Trypanosomatida</taxon>
        <taxon>Trypanosomatidae</taxon>
        <taxon>Leishmaniinae</taxon>
        <taxon>Leishmania</taxon>
    </lineage>
</organism>
<dbReference type="InterPro" id="IPR054332">
    <property type="entry name" value="TFIIB_C_2"/>
</dbReference>
<reference evidence="7" key="3">
    <citation type="submission" date="2011-02" db="EMBL/GenBank/DDBJ databases">
        <title>Whole genome sequencing of Leishmania donovani clinical lines reveals dynamic variation related to drug resistance.</title>
        <authorList>
            <person name="Downing T."/>
            <person name="Imamura H."/>
            <person name="Sanders M."/>
            <person name="Decuypere S."/>
            <person name="Hertz-Fowler C."/>
            <person name="Clark T.G."/>
            <person name="Rijal S."/>
            <person name="Sundar S."/>
            <person name="Quail M.A."/>
            <person name="De Doncker S."/>
            <person name="Maes I."/>
            <person name="Vanaerschot M."/>
            <person name="Stark O."/>
            <person name="Schonian G."/>
            <person name="Dujardin J.C."/>
            <person name="Berriman M."/>
        </authorList>
    </citation>
    <scope>NUCLEOTIDE SEQUENCE [LARGE SCALE GENOMIC DNA]</scope>
    <source>
        <strain evidence="7">BPK282A1</strain>
    </source>
</reference>
<accession>E9BCF3</accession>
<accession>A0A3S5H6V5</accession>
<dbReference type="Proteomes" id="UP000008980">
    <property type="component" value="Chromosome 15"/>
</dbReference>
<evidence type="ECO:0000259" key="2">
    <source>
        <dbReference type="Pfam" id="PF18542"/>
    </source>
</evidence>
<dbReference type="Gene3D" id="1.10.472.10">
    <property type="entry name" value="Cyclin-like"/>
    <property type="match status" value="1"/>
</dbReference>
<feature type="compositionally biased region" description="Polar residues" evidence="1">
    <location>
        <begin position="413"/>
        <end position="428"/>
    </location>
</feature>
<dbReference type="EMBL" id="FR799602">
    <property type="protein sequence ID" value="CBZ32929.1"/>
    <property type="molecule type" value="Genomic_DNA"/>
</dbReference>
<evidence type="ECO:0000259" key="3">
    <source>
        <dbReference type="Pfam" id="PF22108"/>
    </source>
</evidence>
<dbReference type="Proteomes" id="UP000274082">
    <property type="component" value="Chromosome 15"/>
</dbReference>
<dbReference type="InterPro" id="IPR041189">
    <property type="entry name" value="TFIIB_C_1"/>
</dbReference>